<sequence length="363" mass="40005">MATYYELCGGNKKLSEIVVAGSHDAAITSGASNVQTQNLDIYEQAMAGVRVYDLRICAIKNGNSAELVSYHSGWKSERSTKVNGLKTSKLRVGASSMALDDVLTQATVFVNDKPTEFLILKFDKCTNWGAIATQCVRIAGSKLFTQAGNINLRTLDELKGKVVVVFSEKGLEKAAIETNMSRQQLNACGIFGFKNLYSKDSPSVYDANYSGLQYLGKGGTSVKKVWSSSTDKTQENFKKQLKIMTEMAGEIPENGDVVGMMYWTSTGLRQSIQERNQTMWLDGGQGMQGLWNDCLEQHLTKVCQSRYRLGPIHVSSTPFKTFLPNIVMIDFANIQKCDAIKALNNIANVQIAKAMSVEPTMYN</sequence>
<proteinExistence type="predicted"/>
<dbReference type="PANTHER" id="PTHR13593:SF113">
    <property type="entry name" value="SI:DKEY-266F7.9"/>
    <property type="match status" value="1"/>
</dbReference>
<dbReference type="PROSITE" id="PS50007">
    <property type="entry name" value="PIPLC_X_DOMAIN"/>
    <property type="match status" value="1"/>
</dbReference>
<organism evidence="1 2">
    <name type="scientific">Agaribacter marinus</name>
    <dbReference type="NCBI Taxonomy" id="1431249"/>
    <lineage>
        <taxon>Bacteria</taxon>
        <taxon>Pseudomonadati</taxon>
        <taxon>Pseudomonadota</taxon>
        <taxon>Gammaproteobacteria</taxon>
        <taxon>Alteromonadales</taxon>
        <taxon>Alteromonadaceae</taxon>
        <taxon>Agaribacter</taxon>
    </lineage>
</organism>
<dbReference type="InterPro" id="IPR017946">
    <property type="entry name" value="PLC-like_Pdiesterase_TIM-brl"/>
</dbReference>
<dbReference type="SUPFAM" id="SSF51695">
    <property type="entry name" value="PLC-like phosphodiesterases"/>
    <property type="match status" value="1"/>
</dbReference>
<reference evidence="1" key="2">
    <citation type="submission" date="2023-01" db="EMBL/GenBank/DDBJ databases">
        <title>Draft genome sequence of Agaribacter marinus strain NBRC 110023.</title>
        <authorList>
            <person name="Sun Q."/>
            <person name="Mori K."/>
        </authorList>
    </citation>
    <scope>NUCLEOTIDE SEQUENCE</scope>
    <source>
        <strain evidence="1">NBRC 110023</strain>
    </source>
</reference>
<name>A0AA37T4L6_9ALTE</name>
<dbReference type="RefSeq" id="WP_284218297.1">
    <property type="nucleotide sequence ID" value="NZ_BSOT01000006.1"/>
</dbReference>
<dbReference type="Gene3D" id="3.20.20.190">
    <property type="entry name" value="Phosphatidylinositol (PI) phosphodiesterase"/>
    <property type="match status" value="1"/>
</dbReference>
<evidence type="ECO:0000313" key="2">
    <source>
        <dbReference type="Proteomes" id="UP001156601"/>
    </source>
</evidence>
<keyword evidence="2" id="KW-1185">Reference proteome</keyword>
<dbReference type="Proteomes" id="UP001156601">
    <property type="component" value="Unassembled WGS sequence"/>
</dbReference>
<protein>
    <recommendedName>
        <fullName evidence="3">Phosphatidylinositol diacylglycerol-lyase</fullName>
    </recommendedName>
</protein>
<reference evidence="1" key="1">
    <citation type="journal article" date="2014" name="Int. J. Syst. Evol. Microbiol.">
        <title>Complete genome sequence of Corynebacterium casei LMG S-19264T (=DSM 44701T), isolated from a smear-ripened cheese.</title>
        <authorList>
            <consortium name="US DOE Joint Genome Institute (JGI-PGF)"/>
            <person name="Walter F."/>
            <person name="Albersmeier A."/>
            <person name="Kalinowski J."/>
            <person name="Ruckert C."/>
        </authorList>
    </citation>
    <scope>NUCLEOTIDE SEQUENCE</scope>
    <source>
        <strain evidence="1">NBRC 110023</strain>
    </source>
</reference>
<dbReference type="PANTHER" id="PTHR13593">
    <property type="match status" value="1"/>
</dbReference>
<evidence type="ECO:0000313" key="1">
    <source>
        <dbReference type="EMBL" id="GLR71963.1"/>
    </source>
</evidence>
<comment type="caution">
    <text evidence="1">The sequence shown here is derived from an EMBL/GenBank/DDBJ whole genome shotgun (WGS) entry which is preliminary data.</text>
</comment>
<gene>
    <name evidence="1" type="ORF">GCM10007852_28710</name>
</gene>
<dbReference type="EMBL" id="BSOT01000006">
    <property type="protein sequence ID" value="GLR71963.1"/>
    <property type="molecule type" value="Genomic_DNA"/>
</dbReference>
<dbReference type="GO" id="GO:0008081">
    <property type="term" value="F:phosphoric diester hydrolase activity"/>
    <property type="evidence" value="ECO:0007669"/>
    <property type="project" value="InterPro"/>
</dbReference>
<accession>A0AA37T4L6</accession>
<dbReference type="GO" id="GO:0006629">
    <property type="term" value="P:lipid metabolic process"/>
    <property type="evidence" value="ECO:0007669"/>
    <property type="project" value="InterPro"/>
</dbReference>
<dbReference type="AlphaFoldDB" id="A0AA37T4L6"/>
<evidence type="ECO:0008006" key="3">
    <source>
        <dbReference type="Google" id="ProtNLM"/>
    </source>
</evidence>
<dbReference type="InterPro" id="IPR051057">
    <property type="entry name" value="PI-PLC_domain"/>
</dbReference>